<organism evidence="1 2">
    <name type="scientific">Nocardioides aquiterrae</name>
    <dbReference type="NCBI Taxonomy" id="203799"/>
    <lineage>
        <taxon>Bacteria</taxon>
        <taxon>Bacillati</taxon>
        <taxon>Actinomycetota</taxon>
        <taxon>Actinomycetes</taxon>
        <taxon>Propionibacteriales</taxon>
        <taxon>Nocardioidaceae</taxon>
        <taxon>Nocardioides</taxon>
    </lineage>
</organism>
<evidence type="ECO:0008006" key="3">
    <source>
        <dbReference type="Google" id="ProtNLM"/>
    </source>
</evidence>
<comment type="caution">
    <text evidence="1">The sequence shown here is derived from an EMBL/GenBank/DDBJ whole genome shotgun (WGS) entry which is preliminary data.</text>
</comment>
<sequence length="59" mass="5804">MTINEQHQAESACPECGGTDWSTASDGLGSVASVAACCLGCGYLTASVVDLSTPPGVGQ</sequence>
<protein>
    <recommendedName>
        <fullName evidence="3">Transcription factor zinc-finger domain-containing protein</fullName>
    </recommendedName>
</protein>
<gene>
    <name evidence="1" type="ORF">GCM10009606_18190</name>
</gene>
<evidence type="ECO:0000313" key="1">
    <source>
        <dbReference type="EMBL" id="GAA1138808.1"/>
    </source>
</evidence>
<evidence type="ECO:0000313" key="2">
    <source>
        <dbReference type="Proteomes" id="UP001499979"/>
    </source>
</evidence>
<proteinExistence type="predicted"/>
<reference evidence="1 2" key="1">
    <citation type="journal article" date="2019" name="Int. J. Syst. Evol. Microbiol.">
        <title>The Global Catalogue of Microorganisms (GCM) 10K type strain sequencing project: providing services to taxonomists for standard genome sequencing and annotation.</title>
        <authorList>
            <consortium name="The Broad Institute Genomics Platform"/>
            <consortium name="The Broad Institute Genome Sequencing Center for Infectious Disease"/>
            <person name="Wu L."/>
            <person name="Ma J."/>
        </authorList>
    </citation>
    <scope>NUCLEOTIDE SEQUENCE [LARGE SCALE GENOMIC DNA]</scope>
    <source>
        <strain evidence="1 2">JCM 11813</strain>
    </source>
</reference>
<dbReference type="Proteomes" id="UP001499979">
    <property type="component" value="Unassembled WGS sequence"/>
</dbReference>
<dbReference type="EMBL" id="BAAAJE010000006">
    <property type="protein sequence ID" value="GAA1138808.1"/>
    <property type="molecule type" value="Genomic_DNA"/>
</dbReference>
<keyword evidence="2" id="KW-1185">Reference proteome</keyword>
<accession>A0ABN1UC74</accession>
<name>A0ABN1UC74_9ACTN</name>